<accession>A0A0U2Z9D8</accession>
<dbReference type="KEGG" id="prt:AUC31_11740"/>
<sequence>MTITLKGHELNSVHDMKKLSIVIAQVHLEELQKDTEKKRAIQITTSSALIIAKKISTQTPDIENLPLLDSAILKSEDTIFPLIKDSNVTNISGMIVLNDVKIVPFANPENVIEYESYAVFSDHIMGFSLTD</sequence>
<dbReference type="STRING" id="200991.AUC31_11740"/>
<dbReference type="OrthoDB" id="2870159at2"/>
<dbReference type="AlphaFoldDB" id="A0A0U2Z9D8"/>
<proteinExistence type="predicted"/>
<dbReference type="RefSeq" id="WP_058382523.1">
    <property type="nucleotide sequence ID" value="NZ_CP013659.2"/>
</dbReference>
<keyword evidence="2" id="KW-1185">Reference proteome</keyword>
<evidence type="ECO:0000313" key="1">
    <source>
        <dbReference type="EMBL" id="ALS75820.1"/>
    </source>
</evidence>
<organism evidence="1 2">
    <name type="scientific">Planococcus rifietoensis</name>
    <dbReference type="NCBI Taxonomy" id="200991"/>
    <lineage>
        <taxon>Bacteria</taxon>
        <taxon>Bacillati</taxon>
        <taxon>Bacillota</taxon>
        <taxon>Bacilli</taxon>
        <taxon>Bacillales</taxon>
        <taxon>Caryophanaceae</taxon>
        <taxon>Planococcus</taxon>
    </lineage>
</organism>
<dbReference type="Proteomes" id="UP000067683">
    <property type="component" value="Chromosome"/>
</dbReference>
<dbReference type="EMBL" id="CP013659">
    <property type="protein sequence ID" value="ALS75820.1"/>
    <property type="molecule type" value="Genomic_DNA"/>
</dbReference>
<name>A0A0U2Z9D8_9BACL</name>
<protein>
    <submittedName>
        <fullName evidence="1">Uncharacterized protein</fullName>
    </submittedName>
</protein>
<reference evidence="1" key="1">
    <citation type="submission" date="2016-01" db="EMBL/GenBank/DDBJ databases">
        <title>Complete genome of Planococcus rifietoensis type strain M8.</title>
        <authorList>
            <person name="See-Too W.S."/>
        </authorList>
    </citation>
    <scope>NUCLEOTIDE SEQUENCE [LARGE SCALE GENOMIC DNA]</scope>
    <source>
        <strain evidence="1">M8</strain>
    </source>
</reference>
<evidence type="ECO:0000313" key="2">
    <source>
        <dbReference type="Proteomes" id="UP000067683"/>
    </source>
</evidence>
<gene>
    <name evidence="1" type="ORF">AUC31_11740</name>
</gene>